<dbReference type="EMBL" id="WVHT01000005">
    <property type="protein sequence ID" value="MXV51840.1"/>
    <property type="molecule type" value="Genomic_DNA"/>
</dbReference>
<sequence length="382" mass="43784">MENRTQPGAIKSKVRGFFGAISISISIIWVSSAQEKQNNSISLKQAYHADFLIGTALNAAQIEEKDSRAEQLISQQFNAITSENILKAVIVHPQWDRYNFTLGDKYVDYGERHHMFIVGHTLIWHRQLPGFVHRIRTKDSLNLFMKTHINAVAGRYKGRINGWDVLNEALNEDGTYRNSVFYRILGFDYIPYAFKLAELAAPGAELYYNDYNIEQPAKRAGAITLIKKIQETGARIDGVGIQGHWHVGKVPFKDIEESILQFAALGIKVMVTELDIEVLPRNSSEADVNQRMRSTPDTNPYTKRLPDSVQQQLASDYENLFKLFLKHRDKLSRVTFWGVNDGQSWLNNWPIMGRTNYPLIFDRQYKPKPAYDKIMSLKAQTN</sequence>
<evidence type="ECO:0000313" key="9">
    <source>
        <dbReference type="Proteomes" id="UP000466586"/>
    </source>
</evidence>
<dbReference type="PANTHER" id="PTHR31490:SF90">
    <property type="entry name" value="ENDO-1,4-BETA-XYLANASE A"/>
    <property type="match status" value="1"/>
</dbReference>
<evidence type="ECO:0000256" key="3">
    <source>
        <dbReference type="ARBA" id="ARBA00023295"/>
    </source>
</evidence>
<comment type="similarity">
    <text evidence="6">Belongs to the glycosyl hydrolase 10 (cellulase F) family.</text>
</comment>
<evidence type="ECO:0000256" key="2">
    <source>
        <dbReference type="ARBA" id="ARBA00023277"/>
    </source>
</evidence>
<dbReference type="GO" id="GO:0031176">
    <property type="term" value="F:endo-1,4-beta-xylanase activity"/>
    <property type="evidence" value="ECO:0007669"/>
    <property type="project" value="UniProtKB-EC"/>
</dbReference>
<dbReference type="GO" id="GO:0045493">
    <property type="term" value="P:xylan catabolic process"/>
    <property type="evidence" value="ECO:0007669"/>
    <property type="project" value="UniProtKB-KW"/>
</dbReference>
<organism evidence="8 9">
    <name type="scientific">Hufsiella arboris</name>
    <dbReference type="NCBI Taxonomy" id="2695275"/>
    <lineage>
        <taxon>Bacteria</taxon>
        <taxon>Pseudomonadati</taxon>
        <taxon>Bacteroidota</taxon>
        <taxon>Sphingobacteriia</taxon>
        <taxon>Sphingobacteriales</taxon>
        <taxon>Sphingobacteriaceae</taxon>
        <taxon>Hufsiella</taxon>
    </lineage>
</organism>
<dbReference type="Gene3D" id="3.20.20.80">
    <property type="entry name" value="Glycosidases"/>
    <property type="match status" value="1"/>
</dbReference>
<dbReference type="InterPro" id="IPR044846">
    <property type="entry name" value="GH10"/>
</dbReference>
<evidence type="ECO:0000313" key="8">
    <source>
        <dbReference type="EMBL" id="MXV51840.1"/>
    </source>
</evidence>
<dbReference type="InterPro" id="IPR031158">
    <property type="entry name" value="GH10_AS"/>
</dbReference>
<feature type="active site" description="Nucleophile" evidence="5">
    <location>
        <position position="273"/>
    </location>
</feature>
<comment type="caution">
    <text evidence="8">The sequence shown here is derived from an EMBL/GenBank/DDBJ whole genome shotgun (WGS) entry which is preliminary data.</text>
</comment>
<dbReference type="AlphaFoldDB" id="A0A7K1YBN7"/>
<evidence type="ECO:0000256" key="1">
    <source>
        <dbReference type="ARBA" id="ARBA00022801"/>
    </source>
</evidence>
<dbReference type="PROSITE" id="PS51760">
    <property type="entry name" value="GH10_2"/>
    <property type="match status" value="1"/>
</dbReference>
<keyword evidence="9" id="KW-1185">Reference proteome</keyword>
<dbReference type="InterPro" id="IPR017853">
    <property type="entry name" value="GH"/>
</dbReference>
<evidence type="ECO:0000259" key="7">
    <source>
        <dbReference type="PROSITE" id="PS51760"/>
    </source>
</evidence>
<keyword evidence="4 6" id="KW-0624">Polysaccharide degradation</keyword>
<name>A0A7K1YBN7_9SPHI</name>
<keyword evidence="2 6" id="KW-0119">Carbohydrate metabolism</keyword>
<dbReference type="PRINTS" id="PR00134">
    <property type="entry name" value="GLHYDRLASE10"/>
</dbReference>
<dbReference type="Pfam" id="PF00331">
    <property type="entry name" value="Glyco_hydro_10"/>
    <property type="match status" value="1"/>
</dbReference>
<keyword evidence="1 6" id="KW-0378">Hydrolase</keyword>
<dbReference type="EC" id="3.2.1.8" evidence="6"/>
<dbReference type="InterPro" id="IPR001000">
    <property type="entry name" value="GH10_dom"/>
</dbReference>
<comment type="catalytic activity">
    <reaction evidence="6">
        <text>Endohydrolysis of (1-&gt;4)-beta-D-xylosidic linkages in xylans.</text>
        <dbReference type="EC" id="3.2.1.8"/>
    </reaction>
</comment>
<protein>
    <recommendedName>
        <fullName evidence="6">Beta-xylanase</fullName>
        <ecNumber evidence="6">3.2.1.8</ecNumber>
    </recommendedName>
</protein>
<dbReference type="SUPFAM" id="SSF51445">
    <property type="entry name" value="(Trans)glycosidases"/>
    <property type="match status" value="1"/>
</dbReference>
<reference evidence="8 9" key="1">
    <citation type="submission" date="2019-11" db="EMBL/GenBank/DDBJ databases">
        <title>Pedobacter sp. HMF7647 Genome sequencing and assembly.</title>
        <authorList>
            <person name="Kang H."/>
            <person name="Kim H."/>
            <person name="Joh K."/>
        </authorList>
    </citation>
    <scope>NUCLEOTIDE SEQUENCE [LARGE SCALE GENOMIC DNA]</scope>
    <source>
        <strain evidence="8 9">HMF7647</strain>
    </source>
</reference>
<keyword evidence="3 6" id="KW-0326">Glycosidase</keyword>
<dbReference type="SMART" id="SM00633">
    <property type="entry name" value="Glyco_10"/>
    <property type="match status" value="1"/>
</dbReference>
<evidence type="ECO:0000256" key="6">
    <source>
        <dbReference type="RuleBase" id="RU361174"/>
    </source>
</evidence>
<proteinExistence type="inferred from homology"/>
<evidence type="ECO:0000256" key="4">
    <source>
        <dbReference type="ARBA" id="ARBA00023326"/>
    </source>
</evidence>
<feature type="domain" description="GH10" evidence="7">
    <location>
        <begin position="37"/>
        <end position="377"/>
    </location>
</feature>
<evidence type="ECO:0000256" key="5">
    <source>
        <dbReference type="PROSITE-ProRule" id="PRU10061"/>
    </source>
</evidence>
<accession>A0A7K1YBN7</accession>
<dbReference type="PANTHER" id="PTHR31490">
    <property type="entry name" value="GLYCOSYL HYDROLASE"/>
    <property type="match status" value="1"/>
</dbReference>
<dbReference type="RefSeq" id="WP_160845016.1">
    <property type="nucleotide sequence ID" value="NZ_WVHT01000005.1"/>
</dbReference>
<keyword evidence="8" id="KW-0858">Xylan degradation</keyword>
<dbReference type="Proteomes" id="UP000466586">
    <property type="component" value="Unassembled WGS sequence"/>
</dbReference>
<dbReference type="PROSITE" id="PS00591">
    <property type="entry name" value="GH10_1"/>
    <property type="match status" value="1"/>
</dbReference>
<gene>
    <name evidence="8" type="ORF">GS399_12715</name>
</gene>